<dbReference type="Proteomes" id="UP000837857">
    <property type="component" value="Chromosome 18"/>
</dbReference>
<sequence length="68" mass="7841">MSVQYVTPSHSKSPGEVREHEINELIALLEKWWTVLRGKRPDTEIEEEEASERRSPILKPIETINASV</sequence>
<accession>A0ABN8I6Q8</accession>
<evidence type="ECO:0000313" key="2">
    <source>
        <dbReference type="Proteomes" id="UP000837857"/>
    </source>
</evidence>
<proteinExistence type="predicted"/>
<reference evidence="1" key="1">
    <citation type="submission" date="2022-03" db="EMBL/GenBank/DDBJ databases">
        <authorList>
            <person name="Martin H S."/>
        </authorList>
    </citation>
    <scope>NUCLEOTIDE SEQUENCE</scope>
</reference>
<name>A0ABN8I6Q8_9NEOP</name>
<protein>
    <submittedName>
        <fullName evidence="1">Uncharacterized protein</fullName>
    </submittedName>
</protein>
<evidence type="ECO:0000313" key="1">
    <source>
        <dbReference type="EMBL" id="CAH2048691.1"/>
    </source>
</evidence>
<organism evidence="1 2">
    <name type="scientific">Iphiclides podalirius</name>
    <name type="common">scarce swallowtail</name>
    <dbReference type="NCBI Taxonomy" id="110791"/>
    <lineage>
        <taxon>Eukaryota</taxon>
        <taxon>Metazoa</taxon>
        <taxon>Ecdysozoa</taxon>
        <taxon>Arthropoda</taxon>
        <taxon>Hexapoda</taxon>
        <taxon>Insecta</taxon>
        <taxon>Pterygota</taxon>
        <taxon>Neoptera</taxon>
        <taxon>Endopterygota</taxon>
        <taxon>Lepidoptera</taxon>
        <taxon>Glossata</taxon>
        <taxon>Ditrysia</taxon>
        <taxon>Papilionoidea</taxon>
        <taxon>Papilionidae</taxon>
        <taxon>Papilioninae</taxon>
        <taxon>Iphiclides</taxon>
    </lineage>
</organism>
<gene>
    <name evidence="1" type="ORF">IPOD504_LOCUS6291</name>
</gene>
<dbReference type="EMBL" id="OW152830">
    <property type="protein sequence ID" value="CAH2048691.1"/>
    <property type="molecule type" value="Genomic_DNA"/>
</dbReference>
<keyword evidence="2" id="KW-1185">Reference proteome</keyword>
<feature type="non-terminal residue" evidence="1">
    <location>
        <position position="68"/>
    </location>
</feature>